<keyword evidence="6 8" id="KW-0315">Glutamine amidotransferase</keyword>
<dbReference type="Proteomes" id="UP001139450">
    <property type="component" value="Unassembled WGS sequence"/>
</dbReference>
<dbReference type="InterPro" id="IPR017932">
    <property type="entry name" value="GATase_2_dom"/>
</dbReference>
<comment type="similarity">
    <text evidence="2">Belongs to the asparagine synthetase family.</text>
</comment>
<dbReference type="SUPFAM" id="SSF52402">
    <property type="entry name" value="Adenine nucleotide alpha hydrolases-like"/>
    <property type="match status" value="1"/>
</dbReference>
<dbReference type="CDD" id="cd00712">
    <property type="entry name" value="AsnB"/>
    <property type="match status" value="1"/>
</dbReference>
<dbReference type="GO" id="GO:0005524">
    <property type="term" value="F:ATP binding"/>
    <property type="evidence" value="ECO:0007669"/>
    <property type="project" value="UniProtKB-KW"/>
</dbReference>
<evidence type="ECO:0000256" key="7">
    <source>
        <dbReference type="ARBA" id="ARBA00048741"/>
    </source>
</evidence>
<dbReference type="GO" id="GO:0006529">
    <property type="term" value="P:asparagine biosynthetic process"/>
    <property type="evidence" value="ECO:0007669"/>
    <property type="project" value="UniProtKB-KW"/>
</dbReference>
<comment type="pathway">
    <text evidence="1">Amino-acid biosynthesis; L-asparagine biosynthesis; L-asparagine from L-aspartate (L-Gln route): step 1/1.</text>
</comment>
<evidence type="ECO:0000256" key="1">
    <source>
        <dbReference type="ARBA" id="ARBA00005187"/>
    </source>
</evidence>
<reference evidence="11" key="1">
    <citation type="submission" date="2022-04" db="EMBL/GenBank/DDBJ databases">
        <title>Mucilaginibacter sp. RS28 isolated from freshwater.</title>
        <authorList>
            <person name="Ko S.-R."/>
        </authorList>
    </citation>
    <scope>NUCLEOTIDE SEQUENCE</scope>
    <source>
        <strain evidence="11">RS28</strain>
    </source>
</reference>
<dbReference type="InterPro" id="IPR014729">
    <property type="entry name" value="Rossmann-like_a/b/a_fold"/>
</dbReference>
<dbReference type="NCBIfam" id="TIGR01536">
    <property type="entry name" value="asn_synth_AEB"/>
    <property type="match status" value="1"/>
</dbReference>
<dbReference type="EMBL" id="JALJEJ010000005">
    <property type="protein sequence ID" value="MCJ8210574.1"/>
    <property type="molecule type" value="Genomic_DNA"/>
</dbReference>
<evidence type="ECO:0000256" key="2">
    <source>
        <dbReference type="ARBA" id="ARBA00005752"/>
    </source>
</evidence>
<feature type="domain" description="Glutamine amidotransferase type-2" evidence="10">
    <location>
        <begin position="2"/>
        <end position="214"/>
    </location>
</feature>
<evidence type="ECO:0000259" key="10">
    <source>
        <dbReference type="PROSITE" id="PS51278"/>
    </source>
</evidence>
<keyword evidence="8" id="KW-0061">Asparagine biosynthesis</keyword>
<dbReference type="RefSeq" id="WP_245130413.1">
    <property type="nucleotide sequence ID" value="NZ_JALJEJ010000005.1"/>
</dbReference>
<evidence type="ECO:0000256" key="4">
    <source>
        <dbReference type="ARBA" id="ARBA00022741"/>
    </source>
</evidence>
<feature type="binding site" evidence="9">
    <location>
        <begin position="363"/>
        <end position="364"/>
    </location>
    <ligand>
        <name>ATP</name>
        <dbReference type="ChEBI" id="CHEBI:30616"/>
    </ligand>
</feature>
<gene>
    <name evidence="11" type="primary">asnB</name>
    <name evidence="11" type="ORF">MUY27_12720</name>
</gene>
<dbReference type="PROSITE" id="PS51278">
    <property type="entry name" value="GATASE_TYPE_2"/>
    <property type="match status" value="1"/>
</dbReference>
<evidence type="ECO:0000256" key="3">
    <source>
        <dbReference type="ARBA" id="ARBA00012737"/>
    </source>
</evidence>
<evidence type="ECO:0000256" key="5">
    <source>
        <dbReference type="ARBA" id="ARBA00022840"/>
    </source>
</evidence>
<dbReference type="GO" id="GO:0005829">
    <property type="term" value="C:cytosol"/>
    <property type="evidence" value="ECO:0007669"/>
    <property type="project" value="TreeGrafter"/>
</dbReference>
<feature type="active site" description="For GATase activity" evidence="8">
    <location>
        <position position="2"/>
    </location>
</feature>
<proteinExistence type="inferred from homology"/>
<dbReference type="SUPFAM" id="SSF56235">
    <property type="entry name" value="N-terminal nucleophile aminohydrolases (Ntn hydrolases)"/>
    <property type="match status" value="1"/>
</dbReference>
<dbReference type="InterPro" id="IPR051786">
    <property type="entry name" value="ASN_synthetase/amidase"/>
</dbReference>
<dbReference type="PANTHER" id="PTHR43284">
    <property type="entry name" value="ASPARAGINE SYNTHETASE (GLUTAMINE-HYDROLYZING)"/>
    <property type="match status" value="1"/>
</dbReference>
<evidence type="ECO:0000256" key="8">
    <source>
        <dbReference type="PIRSR" id="PIRSR001589-1"/>
    </source>
</evidence>
<comment type="caution">
    <text evidence="11">The sequence shown here is derived from an EMBL/GenBank/DDBJ whole genome shotgun (WGS) entry which is preliminary data.</text>
</comment>
<organism evidence="11 12">
    <name type="scientific">Mucilaginibacter straminoryzae</name>
    <dbReference type="NCBI Taxonomy" id="2932774"/>
    <lineage>
        <taxon>Bacteria</taxon>
        <taxon>Pseudomonadati</taxon>
        <taxon>Bacteroidota</taxon>
        <taxon>Sphingobacteriia</taxon>
        <taxon>Sphingobacteriales</taxon>
        <taxon>Sphingobacteriaceae</taxon>
        <taxon>Mucilaginibacter</taxon>
    </lineage>
</organism>
<dbReference type="PIRSF" id="PIRSF001589">
    <property type="entry name" value="Asn_synthetase_glu-h"/>
    <property type="match status" value="1"/>
</dbReference>
<dbReference type="GO" id="GO:0004066">
    <property type="term" value="F:asparagine synthase (glutamine-hydrolyzing) activity"/>
    <property type="evidence" value="ECO:0007669"/>
    <property type="project" value="UniProtKB-EC"/>
</dbReference>
<dbReference type="Gene3D" id="3.60.20.10">
    <property type="entry name" value="Glutamine Phosphoribosylpyrophosphate, subunit 1, domain 1"/>
    <property type="match status" value="1"/>
</dbReference>
<keyword evidence="5 9" id="KW-0067">ATP-binding</keyword>
<evidence type="ECO:0000313" key="11">
    <source>
        <dbReference type="EMBL" id="MCJ8210574.1"/>
    </source>
</evidence>
<dbReference type="EC" id="6.3.5.4" evidence="3"/>
<keyword evidence="4 9" id="KW-0547">Nucleotide-binding</keyword>
<dbReference type="CDD" id="cd01991">
    <property type="entry name" value="Asn_synthase_B_C"/>
    <property type="match status" value="1"/>
</dbReference>
<dbReference type="AlphaFoldDB" id="A0A9X1X8X7"/>
<feature type="binding site" evidence="9">
    <location>
        <position position="291"/>
    </location>
    <ligand>
        <name>ATP</name>
        <dbReference type="ChEBI" id="CHEBI:30616"/>
    </ligand>
</feature>
<dbReference type="InterPro" id="IPR033738">
    <property type="entry name" value="AsnB_N"/>
</dbReference>
<dbReference type="InterPro" id="IPR006426">
    <property type="entry name" value="Asn_synth_AEB"/>
</dbReference>
<accession>A0A9X1X8X7</accession>
<dbReference type="Gene3D" id="3.40.50.620">
    <property type="entry name" value="HUPs"/>
    <property type="match status" value="1"/>
</dbReference>
<feature type="binding site" evidence="9">
    <location>
        <position position="103"/>
    </location>
    <ligand>
        <name>L-glutamine</name>
        <dbReference type="ChEBI" id="CHEBI:58359"/>
    </ligand>
</feature>
<name>A0A9X1X8X7_9SPHI</name>
<keyword evidence="8" id="KW-0028">Amino-acid biosynthesis</keyword>
<evidence type="ECO:0000313" key="12">
    <source>
        <dbReference type="Proteomes" id="UP001139450"/>
    </source>
</evidence>
<keyword evidence="11" id="KW-0436">Ligase</keyword>
<dbReference type="InterPro" id="IPR029055">
    <property type="entry name" value="Ntn_hydrolases_N"/>
</dbReference>
<sequence length="595" mass="68013">MCRIAGIISSSQQPNVNSKKVKAMCDLLAHGGPDDEGLFADPDEKIVLGHRRLSIMDLSANGHQPMSDQQQKIWMVFNGEIYNFQELKEELVAYGATFHSQTDTEVIIAAYAQWGTAAFSKLRGIFAFALYDSVKNITLLVRDSYGVKPLYYHIQNNQLSFASEVKPLGKVNDIPTDPNWKIRFLAYGYVPEPFTTLKGVYNIPKGSYMCWDNQTGKYTIERYHLSFKQHTKITDLRIAEEAVRTALGKAVKRQLMADAPIGVFLSGGIDSSILTLLANEVNNSLLKTVSIYFSEKTYDEYSFQALINQKVKCEQYTHLINQKDLDDYLPQILEDMDMPTTDGINAWFISKYASEAGLKAVLSGLGADELFGGYPSFERIGFLKGLKKVPNAILRAGANFADEKFRKLSYVKYDHPVANYLFLRGNYSPEEIAGILNTTAVHVIEVLLDEHTNYSSKQFEKTDASWYEMNMYMQNQLLKNSDVMGMRHALEIRVPFLDEDFVETVQNIVPDVRFQNQLPKKLLVDSFKDILPREIWDRPKMGFTFPLQEWMRKNPMITDPALYKNKQARKALDLFNKGQVHWGKLYALYQVQYYQ</sequence>
<protein>
    <recommendedName>
        <fullName evidence="3">asparagine synthase (glutamine-hydrolyzing)</fullName>
        <ecNumber evidence="3">6.3.5.4</ecNumber>
    </recommendedName>
</protein>
<dbReference type="Pfam" id="PF00733">
    <property type="entry name" value="Asn_synthase"/>
    <property type="match status" value="1"/>
</dbReference>
<dbReference type="Pfam" id="PF13522">
    <property type="entry name" value="GATase_6"/>
    <property type="match status" value="1"/>
</dbReference>
<evidence type="ECO:0000256" key="6">
    <source>
        <dbReference type="ARBA" id="ARBA00022962"/>
    </source>
</evidence>
<comment type="catalytic activity">
    <reaction evidence="7">
        <text>L-aspartate + L-glutamine + ATP + H2O = L-asparagine + L-glutamate + AMP + diphosphate + H(+)</text>
        <dbReference type="Rhea" id="RHEA:12228"/>
        <dbReference type="ChEBI" id="CHEBI:15377"/>
        <dbReference type="ChEBI" id="CHEBI:15378"/>
        <dbReference type="ChEBI" id="CHEBI:29985"/>
        <dbReference type="ChEBI" id="CHEBI:29991"/>
        <dbReference type="ChEBI" id="CHEBI:30616"/>
        <dbReference type="ChEBI" id="CHEBI:33019"/>
        <dbReference type="ChEBI" id="CHEBI:58048"/>
        <dbReference type="ChEBI" id="CHEBI:58359"/>
        <dbReference type="ChEBI" id="CHEBI:456215"/>
        <dbReference type="EC" id="6.3.5.4"/>
    </reaction>
</comment>
<evidence type="ECO:0000256" key="9">
    <source>
        <dbReference type="PIRSR" id="PIRSR001589-2"/>
    </source>
</evidence>
<dbReference type="InterPro" id="IPR001962">
    <property type="entry name" value="Asn_synthase"/>
</dbReference>
<keyword evidence="12" id="KW-1185">Reference proteome</keyword>
<dbReference type="PANTHER" id="PTHR43284:SF1">
    <property type="entry name" value="ASPARAGINE SYNTHETASE"/>
    <property type="match status" value="1"/>
</dbReference>